<evidence type="ECO:0000256" key="8">
    <source>
        <dbReference type="ARBA" id="ARBA00023146"/>
    </source>
</evidence>
<dbReference type="RefSeq" id="WP_142505638.1">
    <property type="nucleotide sequence ID" value="NZ_FXTI01000006.1"/>
</dbReference>
<organism evidence="13 14">
    <name type="scientific">Melghirimyces algeriensis</name>
    <dbReference type="NCBI Taxonomy" id="910412"/>
    <lineage>
        <taxon>Bacteria</taxon>
        <taxon>Bacillati</taxon>
        <taxon>Bacillota</taxon>
        <taxon>Bacilli</taxon>
        <taxon>Bacillales</taxon>
        <taxon>Thermoactinomycetaceae</taxon>
        <taxon>Melghirimyces</taxon>
    </lineage>
</organism>
<dbReference type="Pfam" id="PF00587">
    <property type="entry name" value="tRNA-synt_2b"/>
    <property type="match status" value="1"/>
</dbReference>
<dbReference type="GO" id="GO:0017101">
    <property type="term" value="C:aminoacyl-tRNA synthetase multienzyme complex"/>
    <property type="evidence" value="ECO:0007669"/>
    <property type="project" value="TreeGrafter"/>
</dbReference>
<dbReference type="FunFam" id="3.40.50.800:FF:000005">
    <property type="entry name" value="bifunctional glutamate/proline--tRNA ligase"/>
    <property type="match status" value="1"/>
</dbReference>
<dbReference type="InterPro" id="IPR016061">
    <property type="entry name" value="Pro-tRNA_ligase_II_C"/>
</dbReference>
<evidence type="ECO:0000256" key="3">
    <source>
        <dbReference type="ARBA" id="ARBA00022490"/>
    </source>
</evidence>
<keyword evidence="7 11" id="KW-0648">Protein biosynthesis</keyword>
<dbReference type="PRINTS" id="PR01046">
    <property type="entry name" value="TRNASYNTHPRO"/>
</dbReference>
<dbReference type="InterPro" id="IPR002316">
    <property type="entry name" value="Pro-tRNA-ligase_IIa"/>
</dbReference>
<accession>A0A521DFV6</accession>
<dbReference type="AlphaFoldDB" id="A0A521DFV6"/>
<feature type="domain" description="Aminoacyl-transfer RNA synthetases class-II family profile" evidence="12">
    <location>
        <begin position="17"/>
        <end position="286"/>
    </location>
</feature>
<dbReference type="SUPFAM" id="SSF52954">
    <property type="entry name" value="Class II aaRS ABD-related"/>
    <property type="match status" value="1"/>
</dbReference>
<dbReference type="Gene3D" id="3.30.110.30">
    <property type="entry name" value="C-terminal domain of ProRS"/>
    <property type="match status" value="1"/>
</dbReference>
<keyword evidence="6 11" id="KW-0067">ATP-binding</keyword>
<dbReference type="GO" id="GO:0140096">
    <property type="term" value="F:catalytic activity, acting on a protein"/>
    <property type="evidence" value="ECO:0007669"/>
    <property type="project" value="UniProtKB-ARBA"/>
</dbReference>
<dbReference type="PROSITE" id="PS50862">
    <property type="entry name" value="AA_TRNA_LIGASE_II"/>
    <property type="match status" value="1"/>
</dbReference>
<evidence type="ECO:0000313" key="14">
    <source>
        <dbReference type="Proteomes" id="UP000315636"/>
    </source>
</evidence>
<dbReference type="InterPro" id="IPR045864">
    <property type="entry name" value="aa-tRNA-synth_II/BPL/LPL"/>
</dbReference>
<evidence type="ECO:0000259" key="12">
    <source>
        <dbReference type="PROSITE" id="PS50862"/>
    </source>
</evidence>
<evidence type="ECO:0000256" key="10">
    <source>
        <dbReference type="ARBA" id="ARBA00060806"/>
    </source>
</evidence>
<dbReference type="OrthoDB" id="9809052at2"/>
<gene>
    <name evidence="11" type="primary">proS</name>
    <name evidence="13" type="ORF">SAMN06264849_10643</name>
</gene>
<evidence type="ECO:0000256" key="11">
    <source>
        <dbReference type="HAMAP-Rule" id="MF_01571"/>
    </source>
</evidence>
<dbReference type="GO" id="GO:0016740">
    <property type="term" value="F:transferase activity"/>
    <property type="evidence" value="ECO:0007669"/>
    <property type="project" value="UniProtKB-ARBA"/>
</dbReference>
<dbReference type="SMART" id="SM00946">
    <property type="entry name" value="ProRS-C_1"/>
    <property type="match status" value="1"/>
</dbReference>
<reference evidence="13 14" key="1">
    <citation type="submission" date="2017-05" db="EMBL/GenBank/DDBJ databases">
        <authorList>
            <person name="Varghese N."/>
            <person name="Submissions S."/>
        </authorList>
    </citation>
    <scope>NUCLEOTIDE SEQUENCE [LARGE SCALE GENOMIC DNA]</scope>
    <source>
        <strain evidence="13 14">DSM 45474</strain>
    </source>
</reference>
<dbReference type="InterPro" id="IPR002314">
    <property type="entry name" value="aa-tRNA-synt_IIb"/>
</dbReference>
<comment type="function">
    <text evidence="11">Catalyzes the attachment of proline to tRNA(Pro) in a two-step reaction: proline is first activated by ATP to form Pro-AMP and then transferred to the acceptor end of tRNA(Pro).</text>
</comment>
<dbReference type="InterPro" id="IPR033721">
    <property type="entry name" value="ProRS_core_arch_euk"/>
</dbReference>
<dbReference type="PANTHER" id="PTHR43382">
    <property type="entry name" value="PROLYL-TRNA SYNTHETASE"/>
    <property type="match status" value="1"/>
</dbReference>
<sequence>MKQEKAFVKEITPQSKDFSRWYIDAIKKADLMDYTSVRGCIVFKPDGYELWERIQAAMDQRFKDTGHRNAYFPMLIPESFFQKEKEHVEGFNPELPWVTEAGGEKLEERLALRPTSETTIGQMYSQWIQSYRDLPVLINQWANVFRWEKRTMPFLRTSEFLWQEGHTAHATEEEARQETMQMLEIYREVVEQELAIPVWKGKKTPRERFAGAVDTYSIEAMMKDGKAVQAGTSHYLGENFAKGFDIKFLDRDNQLKYVHTTSWGTSTRLIGSMIMVHGDDRGLVLPPRVAPTQVVMIPVGPAKLREKVMEQFDPLFDALKAAGIRVRADLREETPGWKFNEWEMRGVPIRLEIGPRDVDKNQAILARRDTGEKVAVVLDGAVQSVKDLLDEIQQNMFQKALAFREQHSHLGIETLEDLKEHIANKENEQGIPGWVLAGWCGEDSCELKVKEETKFTTRNIPFAPPATKSTCLACGGEAQDTVWFARSY</sequence>
<name>A0A521DFV6_9BACL</name>
<dbReference type="PANTHER" id="PTHR43382:SF2">
    <property type="entry name" value="BIFUNCTIONAL GLUTAMATE_PROLINE--TRNA LIGASE"/>
    <property type="match status" value="1"/>
</dbReference>
<comment type="subcellular location">
    <subcellularLocation>
        <location evidence="1 11">Cytoplasm</location>
    </subcellularLocation>
</comment>
<dbReference type="InterPro" id="IPR004499">
    <property type="entry name" value="Pro-tRNA-ligase_IIa_arc-type"/>
</dbReference>
<dbReference type="EMBL" id="FXTI01000006">
    <property type="protein sequence ID" value="SMO70607.1"/>
    <property type="molecule type" value="Genomic_DNA"/>
</dbReference>
<dbReference type="GO" id="GO:0005524">
    <property type="term" value="F:ATP binding"/>
    <property type="evidence" value="ECO:0007669"/>
    <property type="project" value="UniProtKB-UniRule"/>
</dbReference>
<comment type="subunit">
    <text evidence="2 11">Homodimer.</text>
</comment>
<dbReference type="Gene3D" id="3.40.50.800">
    <property type="entry name" value="Anticodon-binding domain"/>
    <property type="match status" value="1"/>
</dbReference>
<dbReference type="FunFam" id="3.30.930.10:FF:000023">
    <property type="entry name" value="Proline--tRNA ligase"/>
    <property type="match status" value="1"/>
</dbReference>
<dbReference type="InterPro" id="IPR006195">
    <property type="entry name" value="aa-tRNA-synth_II"/>
</dbReference>
<evidence type="ECO:0000256" key="1">
    <source>
        <dbReference type="ARBA" id="ARBA00004496"/>
    </source>
</evidence>
<evidence type="ECO:0000256" key="4">
    <source>
        <dbReference type="ARBA" id="ARBA00022598"/>
    </source>
</evidence>
<dbReference type="HAMAP" id="MF_01571">
    <property type="entry name" value="Pro_tRNA_synth_type3"/>
    <property type="match status" value="1"/>
</dbReference>
<dbReference type="GO" id="GO:0004827">
    <property type="term" value="F:proline-tRNA ligase activity"/>
    <property type="evidence" value="ECO:0007669"/>
    <property type="project" value="UniProtKB-UniRule"/>
</dbReference>
<dbReference type="InterPro" id="IPR004154">
    <property type="entry name" value="Anticodon-bd"/>
</dbReference>
<keyword evidence="3 11" id="KW-0963">Cytoplasm</keyword>
<keyword evidence="4 11" id="KW-0436">Ligase</keyword>
<dbReference type="InterPro" id="IPR036621">
    <property type="entry name" value="Anticodon-bd_dom_sf"/>
</dbReference>
<evidence type="ECO:0000256" key="6">
    <source>
        <dbReference type="ARBA" id="ARBA00022840"/>
    </source>
</evidence>
<dbReference type="Pfam" id="PF03129">
    <property type="entry name" value="HGTP_anticodon"/>
    <property type="match status" value="1"/>
</dbReference>
<dbReference type="SUPFAM" id="SSF64586">
    <property type="entry name" value="C-terminal domain of ProRS"/>
    <property type="match status" value="1"/>
</dbReference>
<protein>
    <recommendedName>
        <fullName evidence="11">Proline--tRNA ligase</fullName>
        <ecNumber evidence="11">6.1.1.15</ecNumber>
    </recommendedName>
    <alternativeName>
        <fullName evidence="11">Prolyl-tRNA synthetase</fullName>
        <shortName evidence="11">ProRS</shortName>
    </alternativeName>
</protein>
<evidence type="ECO:0000256" key="7">
    <source>
        <dbReference type="ARBA" id="ARBA00022917"/>
    </source>
</evidence>
<comment type="similarity">
    <text evidence="10 11">Belongs to the class-II aminoacyl-tRNA synthetase family. ProS type 3 subfamily.</text>
</comment>
<dbReference type="CDD" id="cd00778">
    <property type="entry name" value="ProRS_core_arch_euk"/>
    <property type="match status" value="1"/>
</dbReference>
<keyword evidence="14" id="KW-1185">Reference proteome</keyword>
<dbReference type="EC" id="6.1.1.15" evidence="11"/>
<proteinExistence type="inferred from homology"/>
<evidence type="ECO:0000256" key="2">
    <source>
        <dbReference type="ARBA" id="ARBA00011738"/>
    </source>
</evidence>
<dbReference type="Gene3D" id="3.30.930.10">
    <property type="entry name" value="Bira Bifunctional Protein, Domain 2"/>
    <property type="match status" value="1"/>
</dbReference>
<dbReference type="NCBIfam" id="TIGR00408">
    <property type="entry name" value="proS_fam_I"/>
    <property type="match status" value="1"/>
</dbReference>
<evidence type="ECO:0000256" key="9">
    <source>
        <dbReference type="ARBA" id="ARBA00047671"/>
    </source>
</evidence>
<dbReference type="GO" id="GO:0006433">
    <property type="term" value="P:prolyl-tRNA aminoacylation"/>
    <property type="evidence" value="ECO:0007669"/>
    <property type="project" value="UniProtKB-UniRule"/>
</dbReference>
<dbReference type="Pfam" id="PF09180">
    <property type="entry name" value="ProRS-C_1"/>
    <property type="match status" value="1"/>
</dbReference>
<keyword evidence="8 11" id="KW-0030">Aminoacyl-tRNA synthetase</keyword>
<dbReference type="CDD" id="cd00862">
    <property type="entry name" value="ProRS_anticodon_zinc"/>
    <property type="match status" value="1"/>
</dbReference>
<evidence type="ECO:0000256" key="5">
    <source>
        <dbReference type="ARBA" id="ARBA00022741"/>
    </source>
</evidence>
<comment type="domain">
    <text evidence="11">Consists of three domains: the N-terminal catalytic domain, the anticodon-binding domain and the C-terminal extension.</text>
</comment>
<dbReference type="GO" id="GO:0005737">
    <property type="term" value="C:cytoplasm"/>
    <property type="evidence" value="ECO:0007669"/>
    <property type="project" value="UniProtKB-SubCell"/>
</dbReference>
<comment type="catalytic activity">
    <reaction evidence="9 11">
        <text>tRNA(Pro) + L-proline + ATP = L-prolyl-tRNA(Pro) + AMP + diphosphate</text>
        <dbReference type="Rhea" id="RHEA:14305"/>
        <dbReference type="Rhea" id="RHEA-COMP:9700"/>
        <dbReference type="Rhea" id="RHEA-COMP:9702"/>
        <dbReference type="ChEBI" id="CHEBI:30616"/>
        <dbReference type="ChEBI" id="CHEBI:33019"/>
        <dbReference type="ChEBI" id="CHEBI:60039"/>
        <dbReference type="ChEBI" id="CHEBI:78442"/>
        <dbReference type="ChEBI" id="CHEBI:78532"/>
        <dbReference type="ChEBI" id="CHEBI:456215"/>
        <dbReference type="EC" id="6.1.1.15"/>
    </reaction>
</comment>
<dbReference type="SUPFAM" id="SSF55681">
    <property type="entry name" value="Class II aaRS and biotin synthetases"/>
    <property type="match status" value="1"/>
</dbReference>
<evidence type="ECO:0000313" key="13">
    <source>
        <dbReference type="EMBL" id="SMO70607.1"/>
    </source>
</evidence>
<keyword evidence="5 11" id="KW-0547">Nucleotide-binding</keyword>
<dbReference type="Proteomes" id="UP000315636">
    <property type="component" value="Unassembled WGS sequence"/>
</dbReference>
<dbReference type="InterPro" id="IPR017449">
    <property type="entry name" value="Pro-tRNA_synth_II"/>
</dbReference>